<dbReference type="Proteomes" id="UP000727506">
    <property type="component" value="Unassembled WGS sequence"/>
</dbReference>
<organism evidence="2 3">
    <name type="scientific">Slackia piriformis</name>
    <dbReference type="NCBI Taxonomy" id="626934"/>
    <lineage>
        <taxon>Bacteria</taxon>
        <taxon>Bacillati</taxon>
        <taxon>Actinomycetota</taxon>
        <taxon>Coriobacteriia</taxon>
        <taxon>Eggerthellales</taxon>
        <taxon>Eggerthellaceae</taxon>
        <taxon>Slackia</taxon>
    </lineage>
</organism>
<feature type="domain" description="CarD-like/TRCF RNAP-interacting" evidence="1">
    <location>
        <begin position="2"/>
        <end position="61"/>
    </location>
</feature>
<protein>
    <submittedName>
        <fullName evidence="2">CarD family transcriptional regulator</fullName>
    </submittedName>
</protein>
<sequence length="173" mass="19335">MFHKNDKVVYANYGACTVSETDASMTMGGIERSYYVLLPLRKRGGTVYVPVDHEELIRPVIGRSEAEALIAHYDEIEPDTFTDCNSHSVEEHFKRLLRRCDCATALCVAKTMQMRIAEQESKRHLPSSLYTRLLDQAGHQAASELSAALEVAEEELVAFIENRGRQAASPGCE</sequence>
<dbReference type="InterPro" id="IPR003711">
    <property type="entry name" value="CarD-like/TRCF_RID"/>
</dbReference>
<proteinExistence type="predicted"/>
<dbReference type="InterPro" id="IPR036101">
    <property type="entry name" value="CarD-like/TRCF_RID_sf"/>
</dbReference>
<name>A0A943UUH0_9ACTN</name>
<dbReference type="SUPFAM" id="SSF141259">
    <property type="entry name" value="CarD-like"/>
    <property type="match status" value="1"/>
</dbReference>
<accession>A0A943UUH0</accession>
<evidence type="ECO:0000313" key="3">
    <source>
        <dbReference type="Proteomes" id="UP000727506"/>
    </source>
</evidence>
<evidence type="ECO:0000259" key="1">
    <source>
        <dbReference type="Pfam" id="PF02559"/>
    </source>
</evidence>
<evidence type="ECO:0000313" key="2">
    <source>
        <dbReference type="EMBL" id="MBS6941579.1"/>
    </source>
</evidence>
<comment type="caution">
    <text evidence="2">The sequence shown here is derived from an EMBL/GenBank/DDBJ whole genome shotgun (WGS) entry which is preliminary data.</text>
</comment>
<reference evidence="2" key="1">
    <citation type="submission" date="2021-02" db="EMBL/GenBank/DDBJ databases">
        <title>Infant gut strain persistence is associated with maternal origin, phylogeny, and functional potential including surface adhesion and iron acquisition.</title>
        <authorList>
            <person name="Lou Y.C."/>
        </authorList>
    </citation>
    <scope>NUCLEOTIDE SEQUENCE</scope>
    <source>
        <strain evidence="2">L2_039_000G1_dasL2_039_000G1_concoct_11</strain>
    </source>
</reference>
<dbReference type="EMBL" id="JAGZSV010000228">
    <property type="protein sequence ID" value="MBS6941579.1"/>
    <property type="molecule type" value="Genomic_DNA"/>
</dbReference>
<gene>
    <name evidence="2" type="ORF">KH142_08960</name>
</gene>
<dbReference type="AlphaFoldDB" id="A0A943UUH0"/>
<dbReference type="Gene3D" id="2.40.10.170">
    <property type="match status" value="1"/>
</dbReference>
<dbReference type="Pfam" id="PF02559">
    <property type="entry name" value="CarD_TRCF_RID"/>
    <property type="match status" value="1"/>
</dbReference>